<reference evidence="1 2" key="2">
    <citation type="journal article" date="2022" name="Mol. Ecol. Resour.">
        <title>The genomes of chicory, endive, great burdock and yacon provide insights into Asteraceae paleo-polyploidization history and plant inulin production.</title>
        <authorList>
            <person name="Fan W."/>
            <person name="Wang S."/>
            <person name="Wang H."/>
            <person name="Wang A."/>
            <person name="Jiang F."/>
            <person name="Liu H."/>
            <person name="Zhao H."/>
            <person name="Xu D."/>
            <person name="Zhang Y."/>
        </authorList>
    </citation>
    <scope>NUCLEOTIDE SEQUENCE [LARGE SCALE GENOMIC DNA]</scope>
    <source>
        <strain evidence="2">cv. Yunnan</strain>
        <tissue evidence="1">Leaves</tissue>
    </source>
</reference>
<proteinExistence type="predicted"/>
<gene>
    <name evidence="1" type="ORF">L1987_62896</name>
</gene>
<dbReference type="EMBL" id="CM042038">
    <property type="protein sequence ID" value="KAI3731707.1"/>
    <property type="molecule type" value="Genomic_DNA"/>
</dbReference>
<evidence type="ECO:0000313" key="1">
    <source>
        <dbReference type="EMBL" id="KAI3731707.1"/>
    </source>
</evidence>
<evidence type="ECO:0000313" key="2">
    <source>
        <dbReference type="Proteomes" id="UP001056120"/>
    </source>
</evidence>
<sequence>MGLGSIPGIRSTMNLQDALSNTRTDGIGALYREGTASLLNSMVNQNFPFTTSHVIESFMAALASNQVATAQAQLDAVSQCETSSSDTGSYLLDKK</sequence>
<organism evidence="1 2">
    <name type="scientific">Smallanthus sonchifolius</name>
    <dbReference type="NCBI Taxonomy" id="185202"/>
    <lineage>
        <taxon>Eukaryota</taxon>
        <taxon>Viridiplantae</taxon>
        <taxon>Streptophyta</taxon>
        <taxon>Embryophyta</taxon>
        <taxon>Tracheophyta</taxon>
        <taxon>Spermatophyta</taxon>
        <taxon>Magnoliopsida</taxon>
        <taxon>eudicotyledons</taxon>
        <taxon>Gunneridae</taxon>
        <taxon>Pentapetalae</taxon>
        <taxon>asterids</taxon>
        <taxon>campanulids</taxon>
        <taxon>Asterales</taxon>
        <taxon>Asteraceae</taxon>
        <taxon>Asteroideae</taxon>
        <taxon>Heliantheae alliance</taxon>
        <taxon>Millerieae</taxon>
        <taxon>Smallanthus</taxon>
    </lineage>
</organism>
<keyword evidence="2" id="KW-1185">Reference proteome</keyword>
<reference evidence="2" key="1">
    <citation type="journal article" date="2022" name="Mol. Ecol. Resour.">
        <title>The genomes of chicory, endive, great burdock and yacon provide insights into Asteraceae palaeo-polyploidization history and plant inulin production.</title>
        <authorList>
            <person name="Fan W."/>
            <person name="Wang S."/>
            <person name="Wang H."/>
            <person name="Wang A."/>
            <person name="Jiang F."/>
            <person name="Liu H."/>
            <person name="Zhao H."/>
            <person name="Xu D."/>
            <person name="Zhang Y."/>
        </authorList>
    </citation>
    <scope>NUCLEOTIDE SEQUENCE [LARGE SCALE GENOMIC DNA]</scope>
    <source>
        <strain evidence="2">cv. Yunnan</strain>
    </source>
</reference>
<dbReference type="Proteomes" id="UP001056120">
    <property type="component" value="Linkage Group LG21"/>
</dbReference>
<protein>
    <submittedName>
        <fullName evidence="1">Uncharacterized protein</fullName>
    </submittedName>
</protein>
<name>A0ACB9CBR2_9ASTR</name>
<accession>A0ACB9CBR2</accession>
<comment type="caution">
    <text evidence="1">The sequence shown here is derived from an EMBL/GenBank/DDBJ whole genome shotgun (WGS) entry which is preliminary data.</text>
</comment>